<evidence type="ECO:0000313" key="2">
    <source>
        <dbReference type="EMBL" id="QDI91986.1"/>
    </source>
</evidence>
<evidence type="ECO:0000313" key="3">
    <source>
        <dbReference type="Proteomes" id="UP000319756"/>
    </source>
</evidence>
<dbReference type="InterPro" id="IPR036873">
    <property type="entry name" value="Rhodanese-like_dom_sf"/>
</dbReference>
<reference evidence="3" key="1">
    <citation type="submission" date="2019-01" db="EMBL/GenBank/DDBJ databases">
        <title>Genomic analysis of Salicibibacter sp. NKC3-5.</title>
        <authorList>
            <person name="Oh Y.J."/>
        </authorList>
    </citation>
    <scope>NUCLEOTIDE SEQUENCE [LARGE SCALE GENOMIC DNA]</scope>
    <source>
        <strain evidence="3">NKC3-5</strain>
    </source>
</reference>
<dbReference type="Proteomes" id="UP000319756">
    <property type="component" value="Chromosome"/>
</dbReference>
<protein>
    <submittedName>
        <fullName evidence="2">Rhodanese-like domain-containing protein</fullName>
    </submittedName>
</protein>
<gene>
    <name evidence="2" type="ORF">EPH95_13035</name>
</gene>
<dbReference type="EMBL" id="CP035485">
    <property type="protein sequence ID" value="QDI91986.1"/>
    <property type="molecule type" value="Genomic_DNA"/>
</dbReference>
<dbReference type="SUPFAM" id="SSF52821">
    <property type="entry name" value="Rhodanese/Cell cycle control phosphatase"/>
    <property type="match status" value="1"/>
</dbReference>
<dbReference type="RefSeq" id="WP_142090506.1">
    <property type="nucleotide sequence ID" value="NZ_CP035485.1"/>
</dbReference>
<dbReference type="Gene3D" id="3.40.250.10">
    <property type="entry name" value="Rhodanese-like domain"/>
    <property type="match status" value="1"/>
</dbReference>
<dbReference type="InterPro" id="IPR001307">
    <property type="entry name" value="Thiosulphate_STrfase_CS"/>
</dbReference>
<dbReference type="PANTHER" id="PTHR43031:SF1">
    <property type="entry name" value="PYRIDINE NUCLEOTIDE-DISULPHIDE OXIDOREDUCTASE"/>
    <property type="match status" value="1"/>
</dbReference>
<dbReference type="InterPro" id="IPR001763">
    <property type="entry name" value="Rhodanese-like_dom"/>
</dbReference>
<dbReference type="OrthoDB" id="9800872at2"/>
<dbReference type="GO" id="GO:0004792">
    <property type="term" value="F:thiosulfate-cyanide sulfurtransferase activity"/>
    <property type="evidence" value="ECO:0007669"/>
    <property type="project" value="InterPro"/>
</dbReference>
<evidence type="ECO:0000259" key="1">
    <source>
        <dbReference type="PROSITE" id="PS50206"/>
    </source>
</evidence>
<dbReference type="SMART" id="SM00450">
    <property type="entry name" value="RHOD"/>
    <property type="match status" value="1"/>
</dbReference>
<dbReference type="CDD" id="cd00158">
    <property type="entry name" value="RHOD"/>
    <property type="match status" value="1"/>
</dbReference>
<dbReference type="KEGG" id="sale:EPH95_13035"/>
<organism evidence="2 3">
    <name type="scientific">Salicibibacter halophilus</name>
    <dbReference type="NCBI Taxonomy" id="2502791"/>
    <lineage>
        <taxon>Bacteria</taxon>
        <taxon>Bacillati</taxon>
        <taxon>Bacillota</taxon>
        <taxon>Bacilli</taxon>
        <taxon>Bacillales</taxon>
        <taxon>Bacillaceae</taxon>
        <taxon>Salicibibacter</taxon>
    </lineage>
</organism>
<accession>A0A514LJF0</accession>
<dbReference type="PANTHER" id="PTHR43031">
    <property type="entry name" value="FAD-DEPENDENT OXIDOREDUCTASE"/>
    <property type="match status" value="1"/>
</dbReference>
<dbReference type="Pfam" id="PF00581">
    <property type="entry name" value="Rhodanese"/>
    <property type="match status" value="1"/>
</dbReference>
<proteinExistence type="predicted"/>
<dbReference type="AlphaFoldDB" id="A0A514LJF0"/>
<dbReference type="InterPro" id="IPR050229">
    <property type="entry name" value="GlpE_sulfurtransferase"/>
</dbReference>
<dbReference type="PROSITE" id="PS00380">
    <property type="entry name" value="RHODANESE_1"/>
    <property type="match status" value="1"/>
</dbReference>
<keyword evidence="3" id="KW-1185">Reference proteome</keyword>
<dbReference type="PROSITE" id="PS50206">
    <property type="entry name" value="RHODANESE_3"/>
    <property type="match status" value="1"/>
</dbReference>
<feature type="domain" description="Rhodanese" evidence="1">
    <location>
        <begin position="50"/>
        <end position="135"/>
    </location>
</feature>
<name>A0A514LJF0_9BACI</name>
<sequence length="136" mass="15301">MRGKYIIPIVLTVITLVFLLTFNPFTVEPEAEETGEWVEINQNKVSAEIGKENVELVDLREKELYDEGHIPGAIHIPYDEFQQRYNELSDNNRIILICHTGSMGVDSADFLVNQGFDDVANFGGGMAVWEGPLETN</sequence>